<keyword evidence="3" id="KW-1185">Reference proteome</keyword>
<proteinExistence type="predicted"/>
<dbReference type="AlphaFoldDB" id="A0A178ICF3"/>
<accession>A0A178ICF3</accession>
<evidence type="ECO:0000313" key="3">
    <source>
        <dbReference type="Proteomes" id="UP000078486"/>
    </source>
</evidence>
<organism evidence="2 3">
    <name type="scientific">Termitidicoccus mucosus</name>
    <dbReference type="NCBI Taxonomy" id="1184151"/>
    <lineage>
        <taxon>Bacteria</taxon>
        <taxon>Pseudomonadati</taxon>
        <taxon>Verrucomicrobiota</taxon>
        <taxon>Opitutia</taxon>
        <taxon>Opitutales</taxon>
        <taxon>Opitutaceae</taxon>
        <taxon>Termitidicoccus</taxon>
    </lineage>
</organism>
<comment type="caution">
    <text evidence="2">The sequence shown here is derived from an EMBL/GenBank/DDBJ whole genome shotgun (WGS) entry which is preliminary data.</text>
</comment>
<dbReference type="EMBL" id="LRRQ01000166">
    <property type="protein sequence ID" value="OAM87670.1"/>
    <property type="molecule type" value="Genomic_DNA"/>
</dbReference>
<name>A0A178ICF3_9BACT</name>
<evidence type="ECO:0000313" key="2">
    <source>
        <dbReference type="EMBL" id="OAM87670.1"/>
    </source>
</evidence>
<protein>
    <recommendedName>
        <fullName evidence="4">YtkA-like domain-containing protein</fullName>
    </recommendedName>
</protein>
<evidence type="ECO:0000256" key="1">
    <source>
        <dbReference type="SAM" id="MobiDB-lite"/>
    </source>
</evidence>
<evidence type="ECO:0008006" key="4">
    <source>
        <dbReference type="Google" id="ProtNLM"/>
    </source>
</evidence>
<sequence length="325" mass="34700">MSAGGGSRGAILVRTQVALITLGAAALYLAMRALPTGTNLSHGDFRVERGGIELCDPANPQFIPVAAVRSPVSMTVATDGPARAGGRVRCALALTTASGKPIGPRDLIEAHTRLLHLLVVDPSLEDYQHVHPEPAERDDSGREGGWKFEFTPRREGVYRIFGDFIPAATGRGLYASADLEVADAGDGGGHTPTEAIQPELGPPRTDLGEGGEMRVERDGFVFELTPRKAPVRAREEAELVFRVSRADGGAAELRPVMGAPAHLVAFDEARSGFAHLHPMDAGVTTPERGLVFKITIPQRGRYVVWAQVNTGGAEDVFAPFEMEVR</sequence>
<gene>
    <name evidence="2" type="ORF">AW736_21780</name>
</gene>
<dbReference type="Proteomes" id="UP000078486">
    <property type="component" value="Unassembled WGS sequence"/>
</dbReference>
<reference evidence="2 3" key="1">
    <citation type="submission" date="2016-01" db="EMBL/GenBank/DDBJ databases">
        <title>High potential of lignocellulose degradation of a new Verrucomicrobia species.</title>
        <authorList>
            <person name="Wang Y."/>
            <person name="Shi Y."/>
            <person name="Qiu Z."/>
            <person name="Liu S."/>
            <person name="Yang H."/>
        </authorList>
    </citation>
    <scope>NUCLEOTIDE SEQUENCE [LARGE SCALE GENOMIC DNA]</scope>
    <source>
        <strain evidence="2 3">TSB47</strain>
    </source>
</reference>
<dbReference type="STRING" id="1184151.AW736_21780"/>
<feature type="region of interest" description="Disordered" evidence="1">
    <location>
        <begin position="184"/>
        <end position="208"/>
    </location>
</feature>